<dbReference type="GeneID" id="4846803"/>
<evidence type="ECO:0000313" key="1">
    <source>
        <dbReference type="EMBL" id="UYU18867.1"/>
    </source>
</evidence>
<proteinExistence type="predicted"/>
<dbReference type="AlphaFoldDB" id="A0AAX3E9T6"/>
<name>A0AAX3E9T6_9EURY</name>
<dbReference type="RefSeq" id="WP_245526571.1">
    <property type="nucleotide sequence ID" value="NZ_CP109831.1"/>
</dbReference>
<evidence type="ECO:0000313" key="2">
    <source>
        <dbReference type="Proteomes" id="UP001156196"/>
    </source>
</evidence>
<dbReference type="KEGG" id="msum:OH143_01880"/>
<protein>
    <submittedName>
        <fullName evidence="1">Uncharacterized protein</fullName>
    </submittedName>
</protein>
<gene>
    <name evidence="1" type="ORF">OH143_01880</name>
</gene>
<sequence length="175" mass="18879">MSLEAVNDPVTPASGDAYIALLGRSTWALVNAYHAVLHEKGLRPERVIIVTEEPYAREASIAAEAIGTVSEGYGFAPAIKTEILPEADFVRAGQTIRSLAGDLIRQGFDVAIDITSGRKVTVAGALIAVSVAGLDIRHIYYLAMKSTDDVAKPYMMIPHQIQQIRDIMEDAGARE</sequence>
<accession>A0AAX3E9T6</accession>
<keyword evidence="2" id="KW-1185">Reference proteome</keyword>
<reference evidence="1" key="1">
    <citation type="submission" date="2022-10" db="EMBL/GenBank/DDBJ databases">
        <title>Complete genome of Methanoculleus submarinus DSM 15122.</title>
        <authorList>
            <person name="Chen S.-C."/>
            <person name="Lai S.-J."/>
            <person name="You Y.-T."/>
        </authorList>
    </citation>
    <scope>NUCLEOTIDE SEQUENCE</scope>
    <source>
        <strain evidence="1">DSM 15122</strain>
    </source>
</reference>
<dbReference type="Proteomes" id="UP001156196">
    <property type="component" value="Chromosome"/>
</dbReference>
<dbReference type="EMBL" id="CP109831">
    <property type="protein sequence ID" value="UYU18867.1"/>
    <property type="molecule type" value="Genomic_DNA"/>
</dbReference>
<organism evidence="1 2">
    <name type="scientific">Methanoculleus submarinus</name>
    <dbReference type="NCBI Taxonomy" id="204050"/>
    <lineage>
        <taxon>Archaea</taxon>
        <taxon>Methanobacteriati</taxon>
        <taxon>Methanobacteriota</taxon>
        <taxon>Stenosarchaea group</taxon>
        <taxon>Methanomicrobia</taxon>
        <taxon>Methanomicrobiales</taxon>
        <taxon>Methanomicrobiaceae</taxon>
        <taxon>Methanoculleus</taxon>
    </lineage>
</organism>